<dbReference type="InterPro" id="IPR051531">
    <property type="entry name" value="N-acetyltransferase"/>
</dbReference>
<organism evidence="2 3">
    <name type="scientific">Cytobacillus horneckiae</name>
    <dbReference type="NCBI Taxonomy" id="549687"/>
    <lineage>
        <taxon>Bacteria</taxon>
        <taxon>Bacillati</taxon>
        <taxon>Bacillota</taxon>
        <taxon>Bacilli</taxon>
        <taxon>Bacillales</taxon>
        <taxon>Bacillaceae</taxon>
        <taxon>Cytobacillus</taxon>
    </lineage>
</organism>
<proteinExistence type="predicted"/>
<evidence type="ECO:0000259" key="1">
    <source>
        <dbReference type="PROSITE" id="PS51186"/>
    </source>
</evidence>
<reference evidence="2 3" key="1">
    <citation type="journal article" date="2010" name="Int. J. Syst. Evol. Microbiol.">
        <title>Bacillus horneckiae sp. nov., isolated from a spacecraft-assembly clean room.</title>
        <authorList>
            <person name="Vaishampayan P."/>
            <person name="Probst A."/>
            <person name="Krishnamurthi S."/>
            <person name="Ghosh S."/>
            <person name="Osman S."/>
            <person name="McDowall A."/>
            <person name="Ruckmani A."/>
            <person name="Mayilraj S."/>
            <person name="Venkateswaran K."/>
        </authorList>
    </citation>
    <scope>NUCLEOTIDE SEQUENCE [LARGE SCALE GENOMIC DNA]</scope>
    <source>
        <strain evidence="3">1PO1SC</strain>
    </source>
</reference>
<dbReference type="RefSeq" id="WP_066198660.1">
    <property type="nucleotide sequence ID" value="NZ_CP194732.1"/>
</dbReference>
<dbReference type="PANTHER" id="PTHR43792">
    <property type="entry name" value="GNAT FAMILY, PUTATIVE (AFU_ORTHOLOGUE AFUA_3G00765)-RELATED-RELATED"/>
    <property type="match status" value="1"/>
</dbReference>
<evidence type="ECO:0000313" key="2">
    <source>
        <dbReference type="EMBL" id="PKG29116.1"/>
    </source>
</evidence>
<comment type="caution">
    <text evidence="2">The sequence shown here is derived from an EMBL/GenBank/DDBJ whole genome shotgun (WGS) entry which is preliminary data.</text>
</comment>
<dbReference type="Pfam" id="PF13302">
    <property type="entry name" value="Acetyltransf_3"/>
    <property type="match status" value="1"/>
</dbReference>
<keyword evidence="3" id="KW-1185">Reference proteome</keyword>
<dbReference type="GO" id="GO:0016747">
    <property type="term" value="F:acyltransferase activity, transferring groups other than amino-acyl groups"/>
    <property type="evidence" value="ECO:0007669"/>
    <property type="project" value="InterPro"/>
</dbReference>
<dbReference type="EMBL" id="PISD01000019">
    <property type="protein sequence ID" value="PKG29116.1"/>
    <property type="molecule type" value="Genomic_DNA"/>
</dbReference>
<dbReference type="Gene3D" id="3.40.630.30">
    <property type="match status" value="1"/>
</dbReference>
<dbReference type="Proteomes" id="UP000233343">
    <property type="component" value="Unassembled WGS sequence"/>
</dbReference>
<dbReference type="PANTHER" id="PTHR43792:SF1">
    <property type="entry name" value="N-ACETYLTRANSFERASE DOMAIN-CONTAINING PROTEIN"/>
    <property type="match status" value="1"/>
</dbReference>
<accession>A0A2N0ZI03</accession>
<dbReference type="InterPro" id="IPR000182">
    <property type="entry name" value="GNAT_dom"/>
</dbReference>
<dbReference type="PROSITE" id="PS51186">
    <property type="entry name" value="GNAT"/>
    <property type="match status" value="1"/>
</dbReference>
<dbReference type="SUPFAM" id="SSF55729">
    <property type="entry name" value="Acyl-CoA N-acyltransferases (Nat)"/>
    <property type="match status" value="1"/>
</dbReference>
<protein>
    <submittedName>
        <fullName evidence="2">N-acetyltransferase</fullName>
    </submittedName>
</protein>
<dbReference type="AlphaFoldDB" id="A0A2N0ZI03"/>
<evidence type="ECO:0000313" key="3">
    <source>
        <dbReference type="Proteomes" id="UP000233343"/>
    </source>
</evidence>
<gene>
    <name evidence="2" type="ORF">CWS20_10150</name>
</gene>
<feature type="domain" description="N-acetyltransferase" evidence="1">
    <location>
        <begin position="9"/>
        <end position="166"/>
    </location>
</feature>
<sequence length="166" mass="19023">MVVYETERLLIKVFDQQHTEEFIKIWGSNEVMKLSGGGIAKEKIPQIIQWYQNCHKEYGLSVYCLQEKSSGEIIGAAGFNIDATVKKIEIIAHFRKQSWGKGYATEAVKACIRLAKRHKKVKKIFASADPNNIASVKLMEKLGFTCIGKEWFDDTNQEELVFEYKL</sequence>
<dbReference type="InterPro" id="IPR016181">
    <property type="entry name" value="Acyl_CoA_acyltransferase"/>
</dbReference>
<keyword evidence="2" id="KW-0808">Transferase</keyword>
<name>A0A2N0ZI03_9BACI</name>